<proteinExistence type="inferred from homology"/>
<evidence type="ECO:0000256" key="2">
    <source>
        <dbReference type="ARBA" id="ARBA00008186"/>
    </source>
</evidence>
<comment type="caution">
    <text evidence="6">The sequence shown here is derived from an EMBL/GenBank/DDBJ whole genome shotgun (WGS) entry which is preliminary data.</text>
</comment>
<comment type="subunit">
    <text evidence="4">Component of the Mediator complex.</text>
</comment>
<dbReference type="PANTHER" id="PTHR22890">
    <property type="entry name" value="MEDIATOR OF RNA POLYMERASE II TRANSCRIPTION SUBUNIT 11"/>
    <property type="match status" value="1"/>
</dbReference>
<comment type="subcellular location">
    <subcellularLocation>
        <location evidence="1 4">Nucleus</location>
    </subcellularLocation>
</comment>
<dbReference type="GO" id="GO:0003712">
    <property type="term" value="F:transcription coregulator activity"/>
    <property type="evidence" value="ECO:0007669"/>
    <property type="project" value="InterPro"/>
</dbReference>
<dbReference type="InterPro" id="IPR019404">
    <property type="entry name" value="Mediator_Med11"/>
</dbReference>
<dbReference type="Pfam" id="PF10280">
    <property type="entry name" value="Med11"/>
    <property type="match status" value="1"/>
</dbReference>
<accession>A0AA38R958</accession>
<keyword evidence="4" id="KW-0804">Transcription</keyword>
<comment type="similarity">
    <text evidence="2 4">Belongs to the Mediator complex subunit 11 family.</text>
</comment>
<feature type="region of interest" description="Disordered" evidence="5">
    <location>
        <begin position="47"/>
        <end position="69"/>
    </location>
</feature>
<keyword evidence="3 4" id="KW-0539">Nucleus</keyword>
<gene>
    <name evidence="4" type="primary">MED11</name>
    <name evidence="6" type="ORF">NKR23_g6984</name>
</gene>
<dbReference type="Proteomes" id="UP001174694">
    <property type="component" value="Unassembled WGS sequence"/>
</dbReference>
<dbReference type="GO" id="GO:0006357">
    <property type="term" value="P:regulation of transcription by RNA polymerase II"/>
    <property type="evidence" value="ECO:0007669"/>
    <property type="project" value="InterPro"/>
</dbReference>
<keyword evidence="4" id="KW-0010">Activator</keyword>
<evidence type="ECO:0000256" key="4">
    <source>
        <dbReference type="RuleBase" id="RU364147"/>
    </source>
</evidence>
<name>A0AA38R958_9PEZI</name>
<dbReference type="AlphaFoldDB" id="A0AA38R958"/>
<sequence>MDTTNDDPSASGTLVNEPFTRAERIQQLSVIDHDITTLLSWTGKAVQSLSAPSQPPSSADANDQQQQQQQQQTEAFKSAVDAFLATLHSVDVRLKRQIMGLEEAGIVTLKDAKAASAATGIEPDGVGNIGGLDVGWLNSRGNKVERDMEAELWTKARAHLEGLAGAGEAHQAGVGQDVEMS</sequence>
<dbReference type="GO" id="GO:0016592">
    <property type="term" value="C:mediator complex"/>
    <property type="evidence" value="ECO:0007669"/>
    <property type="project" value="InterPro"/>
</dbReference>
<evidence type="ECO:0000256" key="5">
    <source>
        <dbReference type="SAM" id="MobiDB-lite"/>
    </source>
</evidence>
<keyword evidence="7" id="KW-1185">Reference proteome</keyword>
<comment type="function">
    <text evidence="4">Component of the Mediator complex, a coactivator involved in the regulated transcription of nearly all RNA polymerase II-dependent genes. Mediator functions as a bridge to convey information from gene-specific regulatory proteins to the basal RNA polymerase II transcription machinery. Mediator is recruited to promoters by direct interactions with regulatory proteins and serves as a scaffold for the assembly of a functional pre-initiation complex with RNA polymerase II and the general transcription factors.</text>
</comment>
<keyword evidence="4" id="KW-0805">Transcription regulation</keyword>
<protein>
    <recommendedName>
        <fullName evidence="4">Mediator of RNA polymerase II transcription subunit 11</fullName>
    </recommendedName>
    <alternativeName>
        <fullName evidence="4">Mediator complex subunit 11</fullName>
    </alternativeName>
</protein>
<evidence type="ECO:0000256" key="1">
    <source>
        <dbReference type="ARBA" id="ARBA00004123"/>
    </source>
</evidence>
<organism evidence="6 7">
    <name type="scientific">Pleurostoma richardsiae</name>
    <dbReference type="NCBI Taxonomy" id="41990"/>
    <lineage>
        <taxon>Eukaryota</taxon>
        <taxon>Fungi</taxon>
        <taxon>Dikarya</taxon>
        <taxon>Ascomycota</taxon>
        <taxon>Pezizomycotina</taxon>
        <taxon>Sordariomycetes</taxon>
        <taxon>Sordariomycetidae</taxon>
        <taxon>Calosphaeriales</taxon>
        <taxon>Pleurostomataceae</taxon>
        <taxon>Pleurostoma</taxon>
    </lineage>
</organism>
<evidence type="ECO:0000256" key="3">
    <source>
        <dbReference type="ARBA" id="ARBA00023242"/>
    </source>
</evidence>
<reference evidence="6" key="1">
    <citation type="submission" date="2022-07" db="EMBL/GenBank/DDBJ databases">
        <title>Fungi with potential for degradation of polypropylene.</title>
        <authorList>
            <person name="Gostincar C."/>
        </authorList>
    </citation>
    <scope>NUCLEOTIDE SEQUENCE</scope>
    <source>
        <strain evidence="6">EXF-13308</strain>
    </source>
</reference>
<evidence type="ECO:0000313" key="7">
    <source>
        <dbReference type="Proteomes" id="UP001174694"/>
    </source>
</evidence>
<dbReference type="Gene3D" id="1.10.287.3490">
    <property type="match status" value="1"/>
</dbReference>
<evidence type="ECO:0000313" key="6">
    <source>
        <dbReference type="EMBL" id="KAJ9142612.1"/>
    </source>
</evidence>
<dbReference type="EMBL" id="JANBVO010000021">
    <property type="protein sequence ID" value="KAJ9142612.1"/>
    <property type="molecule type" value="Genomic_DNA"/>
</dbReference>